<dbReference type="AlphaFoldDB" id="A0A501PH01"/>
<sequence length="161" mass="17405">MTTGFTRHTLAALVLAGAFSLASLAPAQAADLSAASLLMHGGKGELHELAEKNMAAGKYKKALKYLKKASKKPMDGEMRSRIYSDICAVQALNNELEQALASCDKSLKYDDSNWKAMNNKGVALTALNKKETAHKLFTKALEMSNKNEIILANRTEAASNM</sequence>
<dbReference type="GO" id="GO:0044183">
    <property type="term" value="F:protein folding chaperone"/>
    <property type="evidence" value="ECO:0007669"/>
    <property type="project" value="TreeGrafter"/>
</dbReference>
<dbReference type="Gene3D" id="1.25.40.10">
    <property type="entry name" value="Tetratricopeptide repeat domain"/>
    <property type="match status" value="1"/>
</dbReference>
<accession>A0A501PH01</accession>
<protein>
    <submittedName>
        <fullName evidence="2">Tetratricopeptide repeat protein</fullName>
    </submittedName>
</protein>
<feature type="signal peptide" evidence="1">
    <location>
        <begin position="1"/>
        <end position="29"/>
    </location>
</feature>
<dbReference type="GO" id="GO:0012505">
    <property type="term" value="C:endomembrane system"/>
    <property type="evidence" value="ECO:0007669"/>
    <property type="project" value="TreeGrafter"/>
</dbReference>
<evidence type="ECO:0000313" key="2">
    <source>
        <dbReference type="EMBL" id="TPD59743.1"/>
    </source>
</evidence>
<dbReference type="Proteomes" id="UP000319148">
    <property type="component" value="Unassembled WGS sequence"/>
</dbReference>
<dbReference type="OrthoDB" id="7632110at2"/>
<keyword evidence="3" id="KW-1185">Reference proteome</keyword>
<dbReference type="InterPro" id="IPR019734">
    <property type="entry name" value="TPR_rpt"/>
</dbReference>
<reference evidence="3" key="1">
    <citation type="submission" date="2019-06" db="EMBL/GenBank/DDBJ databases">
        <title>The complete genome of Emcibacter congregatus ZYLT.</title>
        <authorList>
            <person name="Zhao Z."/>
        </authorList>
    </citation>
    <scope>NUCLEOTIDE SEQUENCE [LARGE SCALE GENOMIC DNA]</scope>
    <source>
        <strain evidence="3">MCCC 1A06723</strain>
    </source>
</reference>
<proteinExistence type="predicted"/>
<dbReference type="SUPFAM" id="SSF48452">
    <property type="entry name" value="TPR-like"/>
    <property type="match status" value="1"/>
</dbReference>
<dbReference type="GO" id="GO:0005829">
    <property type="term" value="C:cytosol"/>
    <property type="evidence" value="ECO:0007669"/>
    <property type="project" value="TreeGrafter"/>
</dbReference>
<feature type="chain" id="PRO_5021218105" evidence="1">
    <location>
        <begin position="30"/>
        <end position="161"/>
    </location>
</feature>
<dbReference type="InterPro" id="IPR011990">
    <property type="entry name" value="TPR-like_helical_dom_sf"/>
</dbReference>
<dbReference type="GO" id="GO:0016020">
    <property type="term" value="C:membrane"/>
    <property type="evidence" value="ECO:0007669"/>
    <property type="project" value="TreeGrafter"/>
</dbReference>
<comment type="caution">
    <text evidence="2">The sequence shown here is derived from an EMBL/GenBank/DDBJ whole genome shotgun (WGS) entry which is preliminary data.</text>
</comment>
<keyword evidence="1" id="KW-0732">Signal</keyword>
<name>A0A501PH01_9PROT</name>
<dbReference type="PANTHER" id="PTHR46512">
    <property type="entry name" value="PEPTIDYLPROLYL ISOMERASE"/>
    <property type="match status" value="1"/>
</dbReference>
<dbReference type="SMART" id="SM00028">
    <property type="entry name" value="TPR"/>
    <property type="match status" value="2"/>
</dbReference>
<gene>
    <name evidence="2" type="ORF">FIV46_09635</name>
</gene>
<dbReference type="PANTHER" id="PTHR46512:SF1">
    <property type="entry name" value="PEPTIDYLPROLYL ISOMERASE"/>
    <property type="match status" value="1"/>
</dbReference>
<organism evidence="2 3">
    <name type="scientific">Emcibacter nanhaiensis</name>
    <dbReference type="NCBI Taxonomy" id="1505037"/>
    <lineage>
        <taxon>Bacteria</taxon>
        <taxon>Pseudomonadati</taxon>
        <taxon>Pseudomonadota</taxon>
        <taxon>Alphaproteobacteria</taxon>
        <taxon>Emcibacterales</taxon>
        <taxon>Emcibacteraceae</taxon>
        <taxon>Emcibacter</taxon>
    </lineage>
</organism>
<dbReference type="RefSeq" id="WP_139940715.1">
    <property type="nucleotide sequence ID" value="NZ_JBHSYP010000006.1"/>
</dbReference>
<dbReference type="InterPro" id="IPR050754">
    <property type="entry name" value="FKBP4/5/8-like"/>
</dbReference>
<evidence type="ECO:0000313" key="3">
    <source>
        <dbReference type="Proteomes" id="UP000319148"/>
    </source>
</evidence>
<evidence type="ECO:0000256" key="1">
    <source>
        <dbReference type="SAM" id="SignalP"/>
    </source>
</evidence>
<dbReference type="EMBL" id="VFIY01000010">
    <property type="protein sequence ID" value="TPD59743.1"/>
    <property type="molecule type" value="Genomic_DNA"/>
</dbReference>